<sequence length="163" mass="18742">MWVNFEELPQSSRIWIYQANRALSENEQVAISEVLKEGIFSWNAHGAPLLGSFKFENSRFLIIGLNEDQNAASGCSIDSSTKWIKQINERFNIDFFDRSLIYLENGELQVCSIFGVKKAISEGKIKPTTTIFNNQITLLSQLEDNWKIKADNSFYNRFFETAI</sequence>
<protein>
    <recommendedName>
        <fullName evidence="3">ABC transporter ATPase</fullName>
    </recommendedName>
</protein>
<evidence type="ECO:0000313" key="2">
    <source>
        <dbReference type="Proteomes" id="UP001595616"/>
    </source>
</evidence>
<keyword evidence="2" id="KW-1185">Reference proteome</keyword>
<organism evidence="1 2">
    <name type="scientific">Lacihabitans lacunae</name>
    <dbReference type="NCBI Taxonomy" id="1028214"/>
    <lineage>
        <taxon>Bacteria</taxon>
        <taxon>Pseudomonadati</taxon>
        <taxon>Bacteroidota</taxon>
        <taxon>Cytophagia</taxon>
        <taxon>Cytophagales</taxon>
        <taxon>Leadbetterellaceae</taxon>
        <taxon>Lacihabitans</taxon>
    </lineage>
</organism>
<comment type="caution">
    <text evidence="1">The sequence shown here is derived from an EMBL/GenBank/DDBJ whole genome shotgun (WGS) entry which is preliminary data.</text>
</comment>
<dbReference type="Proteomes" id="UP001595616">
    <property type="component" value="Unassembled WGS sequence"/>
</dbReference>
<reference evidence="2" key="1">
    <citation type="journal article" date="2019" name="Int. J. Syst. Evol. Microbiol.">
        <title>The Global Catalogue of Microorganisms (GCM) 10K type strain sequencing project: providing services to taxonomists for standard genome sequencing and annotation.</title>
        <authorList>
            <consortium name="The Broad Institute Genomics Platform"/>
            <consortium name="The Broad Institute Genome Sequencing Center for Infectious Disease"/>
            <person name="Wu L."/>
            <person name="Ma J."/>
        </authorList>
    </citation>
    <scope>NUCLEOTIDE SEQUENCE [LARGE SCALE GENOMIC DNA]</scope>
    <source>
        <strain evidence="2">CECT 7956</strain>
    </source>
</reference>
<gene>
    <name evidence="1" type="ORF">ACFOOI_15400</name>
</gene>
<dbReference type="EMBL" id="JBHRYQ010000001">
    <property type="protein sequence ID" value="MFC3812045.1"/>
    <property type="molecule type" value="Genomic_DNA"/>
</dbReference>
<proteinExistence type="predicted"/>
<accession>A0ABV7YYF6</accession>
<name>A0ABV7YYF6_9BACT</name>
<evidence type="ECO:0000313" key="1">
    <source>
        <dbReference type="EMBL" id="MFC3812045.1"/>
    </source>
</evidence>
<evidence type="ECO:0008006" key="3">
    <source>
        <dbReference type="Google" id="ProtNLM"/>
    </source>
</evidence>
<dbReference type="RefSeq" id="WP_379838906.1">
    <property type="nucleotide sequence ID" value="NZ_JBHRYQ010000001.1"/>
</dbReference>